<dbReference type="GO" id="GO:0006508">
    <property type="term" value="P:proteolysis"/>
    <property type="evidence" value="ECO:0007669"/>
    <property type="project" value="UniProtKB-KW"/>
</dbReference>
<dbReference type="PROSITE" id="PS51892">
    <property type="entry name" value="SUBTILASE"/>
    <property type="match status" value="1"/>
</dbReference>
<sequence length="541" mass="57868">MSVDLEDEAVLLLENRPGIVAIEPDHRWVAQGYFERMVDPSELHKKQGRFLTSEQNPEEIIPYGISMVQADQVTMGDTPITVCIVDTGIALEHPDLDASLVTGADRETEDTAGVSTMLLWNNDARGHGTHVAGTIMAKANNGIGVRGMGQIPIFVTRGLDDSGNAFESDIREAIEQCEAAGAQIISLSLGGDQMSNAMQTLIRRLYNEKNTLIFAAAGNAGEWKLEYPASDPTVISVSAVDETEWFWDQANYGPTLELMAPGVGILSTSVNSSGSFTYAEYSGTSMAVPHASAAAALVWSHHPECTNHQIRFVLAATAKDMGEAGCDTDFGYGIVQVKDALDFLDAYPCLNATWGAAPLTGNCTVMDVPTDQTVDEYRDNTKSPAAAPTLLSDAPVITSRPFETISPSVVDTRTELPSAPSKERTDETEPPTTNIPDDPLETEPPGLDDPAPFEFPEGIITDETESDGPMKVPEVDIPSKNAGPVDLPVQVGVPINHPFDPPGITVLEIPPVNAPSTKVSETDQENTNSPTALPIIVQVST</sequence>
<keyword evidence="13" id="KW-1185">Reference proteome</keyword>
<keyword evidence="4 8" id="KW-0378">Hydrolase</keyword>
<reference evidence="12 13" key="1">
    <citation type="journal article" date="2015" name="Plant Cell">
        <title>Oil accumulation by the oleaginous diatom Fistulifera solaris as revealed by the genome and transcriptome.</title>
        <authorList>
            <person name="Tanaka T."/>
            <person name="Maeda Y."/>
            <person name="Veluchamy A."/>
            <person name="Tanaka M."/>
            <person name="Abida H."/>
            <person name="Marechal E."/>
            <person name="Bowler C."/>
            <person name="Muto M."/>
            <person name="Sunaga Y."/>
            <person name="Tanaka M."/>
            <person name="Yoshino T."/>
            <person name="Taniguchi T."/>
            <person name="Fukuda Y."/>
            <person name="Nemoto M."/>
            <person name="Matsumoto M."/>
            <person name="Wong P.S."/>
            <person name="Aburatani S."/>
            <person name="Fujibuchi W."/>
        </authorList>
    </citation>
    <scope>NUCLEOTIDE SEQUENCE [LARGE SCALE GENOMIC DNA]</scope>
    <source>
        <strain evidence="12 13">JPCC DA0580</strain>
    </source>
</reference>
<dbReference type="InterPro" id="IPR050131">
    <property type="entry name" value="Peptidase_S8_subtilisin-like"/>
</dbReference>
<feature type="region of interest" description="Disordered" evidence="10">
    <location>
        <begin position="462"/>
        <end position="484"/>
    </location>
</feature>
<dbReference type="CDD" id="cd07477">
    <property type="entry name" value="Peptidases_S8_Subtilisin_subset"/>
    <property type="match status" value="1"/>
</dbReference>
<feature type="domain" description="Peptidase S8/S53" evidence="11">
    <location>
        <begin position="80"/>
        <end position="333"/>
    </location>
</feature>
<comment type="caution">
    <text evidence="12">The sequence shown here is derived from an EMBL/GenBank/DDBJ whole genome shotgun (WGS) entry which is preliminary data.</text>
</comment>
<evidence type="ECO:0000256" key="4">
    <source>
        <dbReference type="ARBA" id="ARBA00022801"/>
    </source>
</evidence>
<evidence type="ECO:0000256" key="8">
    <source>
        <dbReference type="PROSITE-ProRule" id="PRU01240"/>
    </source>
</evidence>
<evidence type="ECO:0000256" key="10">
    <source>
        <dbReference type="SAM" id="MobiDB-lite"/>
    </source>
</evidence>
<protein>
    <recommendedName>
        <fullName evidence="7">subtilisin</fullName>
        <ecNumber evidence="7">3.4.21.62</ecNumber>
    </recommendedName>
</protein>
<dbReference type="GO" id="GO:0004252">
    <property type="term" value="F:serine-type endopeptidase activity"/>
    <property type="evidence" value="ECO:0007669"/>
    <property type="project" value="UniProtKB-UniRule"/>
</dbReference>
<dbReference type="OrthoDB" id="43334at2759"/>
<dbReference type="Gene3D" id="3.40.50.200">
    <property type="entry name" value="Peptidase S8/S53 domain"/>
    <property type="match status" value="1"/>
</dbReference>
<evidence type="ECO:0000256" key="3">
    <source>
        <dbReference type="ARBA" id="ARBA00022723"/>
    </source>
</evidence>
<evidence type="ECO:0000256" key="5">
    <source>
        <dbReference type="ARBA" id="ARBA00022825"/>
    </source>
</evidence>
<evidence type="ECO:0000256" key="6">
    <source>
        <dbReference type="ARBA" id="ARBA00023529"/>
    </source>
</evidence>
<evidence type="ECO:0000256" key="7">
    <source>
        <dbReference type="ARBA" id="ARBA00023619"/>
    </source>
</evidence>
<dbReference type="PANTHER" id="PTHR43806:SF11">
    <property type="entry name" value="CEREVISIN-RELATED"/>
    <property type="match status" value="1"/>
</dbReference>
<comment type="catalytic activity">
    <reaction evidence="6">
        <text>Hydrolysis of proteins with broad specificity for peptide bonds, and a preference for a large uncharged residue in P1. Hydrolyzes peptide amides.</text>
        <dbReference type="EC" id="3.4.21.62"/>
    </reaction>
</comment>
<dbReference type="PROSITE" id="PS00138">
    <property type="entry name" value="SUBTILASE_SER"/>
    <property type="match status" value="1"/>
</dbReference>
<dbReference type="InParanoid" id="A0A1Z5JBB2"/>
<dbReference type="InterPro" id="IPR000209">
    <property type="entry name" value="Peptidase_S8/S53_dom"/>
</dbReference>
<feature type="active site" description="Charge relay system" evidence="8">
    <location>
        <position position="127"/>
    </location>
</feature>
<feature type="active site" description="Charge relay system" evidence="8">
    <location>
        <position position="86"/>
    </location>
</feature>
<dbReference type="EC" id="3.4.21.62" evidence="7"/>
<dbReference type="PANTHER" id="PTHR43806">
    <property type="entry name" value="PEPTIDASE S8"/>
    <property type="match status" value="1"/>
</dbReference>
<dbReference type="SUPFAM" id="SSF52743">
    <property type="entry name" value="Subtilisin-like"/>
    <property type="match status" value="1"/>
</dbReference>
<evidence type="ECO:0000259" key="11">
    <source>
        <dbReference type="Pfam" id="PF00082"/>
    </source>
</evidence>
<comment type="similarity">
    <text evidence="1 8 9">Belongs to the peptidase S8 family.</text>
</comment>
<dbReference type="InterPro" id="IPR034202">
    <property type="entry name" value="Subtilisin_Carlsberg-like"/>
</dbReference>
<name>A0A1Z5JBB2_FISSO</name>
<accession>A0A1Z5JBB2</accession>
<dbReference type="InterPro" id="IPR023827">
    <property type="entry name" value="Peptidase_S8_Asp-AS"/>
</dbReference>
<dbReference type="Pfam" id="PF00082">
    <property type="entry name" value="Peptidase_S8"/>
    <property type="match status" value="1"/>
</dbReference>
<evidence type="ECO:0000256" key="1">
    <source>
        <dbReference type="ARBA" id="ARBA00011073"/>
    </source>
</evidence>
<organism evidence="12 13">
    <name type="scientific">Fistulifera solaris</name>
    <name type="common">Oleaginous diatom</name>
    <dbReference type="NCBI Taxonomy" id="1519565"/>
    <lineage>
        <taxon>Eukaryota</taxon>
        <taxon>Sar</taxon>
        <taxon>Stramenopiles</taxon>
        <taxon>Ochrophyta</taxon>
        <taxon>Bacillariophyta</taxon>
        <taxon>Bacillariophyceae</taxon>
        <taxon>Bacillariophycidae</taxon>
        <taxon>Naviculales</taxon>
        <taxon>Naviculaceae</taxon>
        <taxon>Fistulifera</taxon>
    </lineage>
</organism>
<evidence type="ECO:0000256" key="2">
    <source>
        <dbReference type="ARBA" id="ARBA00022670"/>
    </source>
</evidence>
<proteinExistence type="inferred from homology"/>
<dbReference type="GO" id="GO:0005615">
    <property type="term" value="C:extracellular space"/>
    <property type="evidence" value="ECO:0007669"/>
    <property type="project" value="TreeGrafter"/>
</dbReference>
<dbReference type="PRINTS" id="PR00723">
    <property type="entry name" value="SUBTILISIN"/>
</dbReference>
<dbReference type="EMBL" id="BDSP01000039">
    <property type="protein sequence ID" value="GAX11277.1"/>
    <property type="molecule type" value="Genomic_DNA"/>
</dbReference>
<keyword evidence="5 8" id="KW-0720">Serine protease</keyword>
<evidence type="ECO:0000313" key="13">
    <source>
        <dbReference type="Proteomes" id="UP000198406"/>
    </source>
</evidence>
<feature type="active site" description="Charge relay system" evidence="8">
    <location>
        <position position="285"/>
    </location>
</feature>
<dbReference type="PROSITE" id="PS00136">
    <property type="entry name" value="SUBTILASE_ASP"/>
    <property type="match status" value="1"/>
</dbReference>
<dbReference type="GO" id="GO:0046872">
    <property type="term" value="F:metal ion binding"/>
    <property type="evidence" value="ECO:0007669"/>
    <property type="project" value="UniProtKB-KW"/>
</dbReference>
<dbReference type="AlphaFoldDB" id="A0A1Z5JBB2"/>
<keyword evidence="3" id="KW-0479">Metal-binding</keyword>
<keyword evidence="2 8" id="KW-0645">Protease</keyword>
<dbReference type="InterPro" id="IPR015500">
    <property type="entry name" value="Peptidase_S8_subtilisin-rel"/>
</dbReference>
<dbReference type="InterPro" id="IPR023828">
    <property type="entry name" value="Peptidase_S8_Ser-AS"/>
</dbReference>
<feature type="region of interest" description="Disordered" evidence="10">
    <location>
        <begin position="402"/>
        <end position="450"/>
    </location>
</feature>
<evidence type="ECO:0000313" key="12">
    <source>
        <dbReference type="EMBL" id="GAX11277.1"/>
    </source>
</evidence>
<gene>
    <name evidence="12" type="ORF">FisN_7Lh376</name>
</gene>
<dbReference type="InterPro" id="IPR036852">
    <property type="entry name" value="Peptidase_S8/S53_dom_sf"/>
</dbReference>
<dbReference type="Proteomes" id="UP000198406">
    <property type="component" value="Unassembled WGS sequence"/>
</dbReference>
<evidence type="ECO:0000256" key="9">
    <source>
        <dbReference type="RuleBase" id="RU003355"/>
    </source>
</evidence>